<reference evidence="2 3" key="1">
    <citation type="submission" date="2019-10" db="EMBL/GenBank/DDBJ databases">
        <authorList>
            <person name="Palmer J.M."/>
        </authorList>
    </citation>
    <scope>NUCLEOTIDE SEQUENCE [LARGE SCALE GENOMIC DNA]</scope>
    <source>
        <strain evidence="2 3">TWF696</strain>
    </source>
</reference>
<feature type="region of interest" description="Disordered" evidence="1">
    <location>
        <begin position="282"/>
        <end position="515"/>
    </location>
</feature>
<evidence type="ECO:0000313" key="3">
    <source>
        <dbReference type="Proteomes" id="UP001375240"/>
    </source>
</evidence>
<feature type="compositionally biased region" description="Polar residues" evidence="1">
    <location>
        <begin position="593"/>
        <end position="604"/>
    </location>
</feature>
<feature type="compositionally biased region" description="Acidic residues" evidence="1">
    <location>
        <begin position="313"/>
        <end position="323"/>
    </location>
</feature>
<dbReference type="EMBL" id="JAVHNQ010000002">
    <property type="protein sequence ID" value="KAK6354686.1"/>
    <property type="molecule type" value="Genomic_DNA"/>
</dbReference>
<protein>
    <submittedName>
        <fullName evidence="2">Uncharacterized protein</fullName>
    </submittedName>
</protein>
<keyword evidence="3" id="KW-1185">Reference proteome</keyword>
<sequence>MTSPKTLDFPLPPRRGSNPSTSEIRSPPPVSFPGTPTPQQQQLARILELTNRYRTQTVTLLARHEALQAEQKNVFDLERQLWSTEREIWEEERRLLTAGLTTNVVVNGEKAAHDPAVSIYSPTGQLNQATRFLSVSSMAESVKGEQQHQQQQQQPQPLPVPEPVPNPGMRKRDSSVGGVRLGWYMKHGLPVGAEASGTGDNISPKGSGRGKGDSPRYGSTSEVIDEEAVDAEDFDITPSLLAEAAKLVYTDKSNKRASFSSNSTTTKRGAGIPTLFKTLAEPQDSSAAAKAVRRVSSSVYPGSRTARYLNQFTDDEVSDDDRDTFEHGSTSQPPKTEKKTRKRSASHSEKANEEPPVPLRLRPSSNFGTAFGSVRGNQQMLAPPAPPRQGSMSSSTFYHPETPVDSFNSQHSFREASWTARNMPKLSENSVGGDSMRSNRTIKSPTEPTNVKSAPWGVTSTSITSPTFGASDIPQGLKPSPSNLTSSLSISSSLNSPVGRPPSEKGVAYSSSSRYSTDGISEMNIHVHSTHNYSSTNSNNNTSTSGDQQQKGKTSPPTYTWNPPPPLPTSPSRSASSSRKSGLYGTALLLSPSTVAPSTKTNPRLSAVGGIMPRSPPLGRMGTSSMLLSVSSKSENGDDDEDLLEQDEHEMEMEAEEKRVAALASRVKSPELRTDGANGGAKGRLAEGFNEAPVEIIRESRWANVLPGGMI</sequence>
<feature type="compositionally biased region" description="Pro residues" evidence="1">
    <location>
        <begin position="156"/>
        <end position="166"/>
    </location>
</feature>
<name>A0AAV9V489_9PEZI</name>
<comment type="caution">
    <text evidence="2">The sequence shown here is derived from an EMBL/GenBank/DDBJ whole genome shotgun (WGS) entry which is preliminary data.</text>
</comment>
<feature type="compositionally biased region" description="Low complexity" evidence="1">
    <location>
        <begin position="570"/>
        <end position="581"/>
    </location>
</feature>
<gene>
    <name evidence="2" type="ORF">TWF696_003825</name>
</gene>
<feature type="region of interest" description="Disordered" evidence="1">
    <location>
        <begin position="138"/>
        <end position="175"/>
    </location>
</feature>
<feature type="compositionally biased region" description="Polar residues" evidence="1">
    <location>
        <begin position="427"/>
        <end position="468"/>
    </location>
</feature>
<feature type="region of interest" description="Disordered" evidence="1">
    <location>
        <begin position="1"/>
        <end position="39"/>
    </location>
</feature>
<dbReference type="AlphaFoldDB" id="A0AAV9V489"/>
<dbReference type="Proteomes" id="UP001375240">
    <property type="component" value="Unassembled WGS sequence"/>
</dbReference>
<accession>A0AAV9V489</accession>
<feature type="region of interest" description="Disordered" evidence="1">
    <location>
        <begin position="593"/>
        <end position="620"/>
    </location>
</feature>
<evidence type="ECO:0000313" key="2">
    <source>
        <dbReference type="EMBL" id="KAK6354686.1"/>
    </source>
</evidence>
<feature type="compositionally biased region" description="Low complexity" evidence="1">
    <location>
        <begin position="479"/>
        <end position="497"/>
    </location>
</feature>
<proteinExistence type="predicted"/>
<feature type="region of interest" description="Disordered" evidence="1">
    <location>
        <begin position="651"/>
        <end position="685"/>
    </location>
</feature>
<feature type="compositionally biased region" description="Low complexity" evidence="1">
    <location>
        <begin position="285"/>
        <end position="299"/>
    </location>
</feature>
<feature type="region of interest" description="Disordered" evidence="1">
    <location>
        <begin position="530"/>
        <end position="581"/>
    </location>
</feature>
<feature type="compositionally biased region" description="Low complexity" evidence="1">
    <location>
        <begin position="530"/>
        <end position="545"/>
    </location>
</feature>
<feature type="region of interest" description="Disordered" evidence="1">
    <location>
        <begin position="190"/>
        <end position="223"/>
    </location>
</feature>
<evidence type="ECO:0000256" key="1">
    <source>
        <dbReference type="SAM" id="MobiDB-lite"/>
    </source>
</evidence>
<organism evidence="2 3">
    <name type="scientific">Orbilia brochopaga</name>
    <dbReference type="NCBI Taxonomy" id="3140254"/>
    <lineage>
        <taxon>Eukaryota</taxon>
        <taxon>Fungi</taxon>
        <taxon>Dikarya</taxon>
        <taxon>Ascomycota</taxon>
        <taxon>Pezizomycotina</taxon>
        <taxon>Orbiliomycetes</taxon>
        <taxon>Orbiliales</taxon>
        <taxon>Orbiliaceae</taxon>
        <taxon>Orbilia</taxon>
    </lineage>
</organism>